<dbReference type="InterPro" id="IPR037165">
    <property type="entry name" value="AldOxase/xan_DH_Mopterin-bd_sf"/>
</dbReference>
<evidence type="ECO:0000256" key="1">
    <source>
        <dbReference type="ARBA" id="ARBA00022505"/>
    </source>
</evidence>
<organism evidence="4 5">
    <name type="scientific">Nonomuraea purpurea</name>
    <dbReference type="NCBI Taxonomy" id="1849276"/>
    <lineage>
        <taxon>Bacteria</taxon>
        <taxon>Bacillati</taxon>
        <taxon>Actinomycetota</taxon>
        <taxon>Actinomycetes</taxon>
        <taxon>Streptosporangiales</taxon>
        <taxon>Streptosporangiaceae</taxon>
        <taxon>Nonomuraea</taxon>
    </lineage>
</organism>
<dbReference type="EMBL" id="JBHSBI010000032">
    <property type="protein sequence ID" value="MFC4014157.1"/>
    <property type="molecule type" value="Genomic_DNA"/>
</dbReference>
<dbReference type="RefSeq" id="WP_379534006.1">
    <property type="nucleotide sequence ID" value="NZ_JBHSBI010000032.1"/>
</dbReference>
<dbReference type="Gene3D" id="3.30.365.10">
    <property type="entry name" value="Aldehyde oxidase/xanthine dehydrogenase, molybdopterin binding domain"/>
    <property type="match status" value="4"/>
</dbReference>
<dbReference type="Gene3D" id="3.90.1170.50">
    <property type="entry name" value="Aldehyde oxidase/xanthine dehydrogenase, a/b hammerhead"/>
    <property type="match status" value="1"/>
</dbReference>
<dbReference type="SUPFAM" id="SSF56003">
    <property type="entry name" value="Molybdenum cofactor-binding domain"/>
    <property type="match status" value="1"/>
</dbReference>
<dbReference type="Pfam" id="PF01315">
    <property type="entry name" value="Ald_Xan_dh_C"/>
    <property type="match status" value="1"/>
</dbReference>
<dbReference type="PANTHER" id="PTHR11908:SF132">
    <property type="entry name" value="ALDEHYDE OXIDASE 1-RELATED"/>
    <property type="match status" value="1"/>
</dbReference>
<protein>
    <submittedName>
        <fullName evidence="4">Xanthine dehydrogenase family protein molybdopterin-binding subunit</fullName>
    </submittedName>
</protein>
<dbReference type="SMART" id="SM01008">
    <property type="entry name" value="Ald_Xan_dh_C"/>
    <property type="match status" value="1"/>
</dbReference>
<sequence length="749" mass="78046">MSLIGRSRPRTEDAALLTTGGRYTGDLEVPGCLHLVLVRSTVAHTRLGEVRPGAAAAAEGVTTVLTAADVPLPPMPPEVGTVRQDMPQPLLAGDVVRFAGEPVAAVVAGSRAAAVAAARLVEVDHQPLPPLVDPRESLRDEALVHPEAGTNTALKLTFGRPPGRADIFAGCEVVVRQSMVNQRVAACPLEARGGVAVWADDRLTYHAGSQAPHLWRERLAGALGLDESAVRVITGDVGGAFGSKAFPGPEDVLVCWAAMALGRPVRWQETRTENVSLGGHGRAQVQEAELGGTRDGQVLAYRLSVVQDAGAYPRIGAVLPFWTRTMLTGPYLIGKAKFTAASVVTTTPPVGSYRGAGQPEAVAALERMMDRYAAEIGMDPAEVRRRNLIPSDRFPFTTLTRATYDSGDYHEALDQVLNEADYPALRAEQRRRREAGGRLQLGVGLSVFAELTGADMRSERAEVTLEPGGRFLARAGTCGHGQGHATAWATLAAEVLGADPGLIAVRQGDTDAMETGGGTGGSRSLQTGGLAVREAALALVEEAKGRAAKVLGVGQDEVAFSDAVFTGPDGGTLGWAELAESGPLTVAATYQPTSGTCSYGAHLAVVEVDVETGHVRLERVVAVDDAGVLVNPLIAEGQVHGGLAQGVAQALVEEAGFDAQGRPLHADLSAYAFISAAELPSFETVAMQTPAPGNPLGVKGIGESGAVGVPPAVQNAVVDALAHLGVTHVDMPATPQRVWRAIREAVSTR</sequence>
<dbReference type="Pfam" id="PF20256">
    <property type="entry name" value="MoCoBD_2"/>
    <property type="match status" value="1"/>
</dbReference>
<dbReference type="InterPro" id="IPR008274">
    <property type="entry name" value="AldOxase/xan_DH_MoCoBD1"/>
</dbReference>
<evidence type="ECO:0000256" key="2">
    <source>
        <dbReference type="ARBA" id="ARBA00023002"/>
    </source>
</evidence>
<proteinExistence type="predicted"/>
<dbReference type="InterPro" id="IPR046867">
    <property type="entry name" value="AldOxase/xan_DH_MoCoBD2"/>
</dbReference>
<keyword evidence="5" id="KW-1185">Reference proteome</keyword>
<evidence type="ECO:0000313" key="4">
    <source>
        <dbReference type="EMBL" id="MFC4014157.1"/>
    </source>
</evidence>
<dbReference type="InterPro" id="IPR036856">
    <property type="entry name" value="Ald_Oxase/Xan_DH_a/b_sf"/>
</dbReference>
<accession>A0ABV8GPB1</accession>
<feature type="domain" description="Aldehyde oxidase/xanthine dehydrogenase a/b hammerhead" evidence="3">
    <location>
        <begin position="19"/>
        <end position="129"/>
    </location>
</feature>
<gene>
    <name evidence="4" type="ORF">ACFOY2_43505</name>
</gene>
<name>A0ABV8GPB1_9ACTN</name>
<dbReference type="Proteomes" id="UP001595851">
    <property type="component" value="Unassembled WGS sequence"/>
</dbReference>
<evidence type="ECO:0000313" key="5">
    <source>
        <dbReference type="Proteomes" id="UP001595851"/>
    </source>
</evidence>
<dbReference type="PANTHER" id="PTHR11908">
    <property type="entry name" value="XANTHINE DEHYDROGENASE"/>
    <property type="match status" value="1"/>
</dbReference>
<dbReference type="InterPro" id="IPR016208">
    <property type="entry name" value="Ald_Oxase/xanthine_DH-like"/>
</dbReference>
<keyword evidence="2" id="KW-0560">Oxidoreductase</keyword>
<dbReference type="InterPro" id="IPR000674">
    <property type="entry name" value="Ald_Oxase/Xan_DH_a/b"/>
</dbReference>
<evidence type="ECO:0000259" key="3">
    <source>
        <dbReference type="SMART" id="SM01008"/>
    </source>
</evidence>
<reference evidence="5" key="1">
    <citation type="journal article" date="2019" name="Int. J. Syst. Evol. Microbiol.">
        <title>The Global Catalogue of Microorganisms (GCM) 10K type strain sequencing project: providing services to taxonomists for standard genome sequencing and annotation.</title>
        <authorList>
            <consortium name="The Broad Institute Genomics Platform"/>
            <consortium name="The Broad Institute Genome Sequencing Center for Infectious Disease"/>
            <person name="Wu L."/>
            <person name="Ma J."/>
        </authorList>
    </citation>
    <scope>NUCLEOTIDE SEQUENCE [LARGE SCALE GENOMIC DNA]</scope>
    <source>
        <strain evidence="5">TBRC 1276</strain>
    </source>
</reference>
<dbReference type="SUPFAM" id="SSF54665">
    <property type="entry name" value="CO dehydrogenase molybdoprotein N-domain-like"/>
    <property type="match status" value="1"/>
</dbReference>
<keyword evidence="1" id="KW-0500">Molybdenum</keyword>
<dbReference type="Pfam" id="PF02738">
    <property type="entry name" value="MoCoBD_1"/>
    <property type="match status" value="1"/>
</dbReference>
<comment type="caution">
    <text evidence="4">The sequence shown here is derived from an EMBL/GenBank/DDBJ whole genome shotgun (WGS) entry which is preliminary data.</text>
</comment>